<dbReference type="AlphaFoldDB" id="A0A418SLE1"/>
<dbReference type="RefSeq" id="WP_119837583.1">
    <property type="nucleotide sequence ID" value="NZ_CP060436.1"/>
</dbReference>
<reference evidence="1 2" key="1">
    <citation type="submission" date="2020-08" db="EMBL/GenBank/DDBJ databases">
        <title>Genome sequence of Rhodobacteraceae bacterium Lw-13e.</title>
        <authorList>
            <person name="Poehlein A."/>
            <person name="Wolter L."/>
            <person name="Daniel R."/>
            <person name="Brinkhoff T."/>
        </authorList>
    </citation>
    <scope>NUCLEOTIDE SEQUENCE [LARGE SCALE GENOMIC DNA]</scope>
    <source>
        <strain evidence="1 2">Lw-13e</strain>
    </source>
</reference>
<evidence type="ECO:0000313" key="2">
    <source>
        <dbReference type="Proteomes" id="UP000283786"/>
    </source>
</evidence>
<gene>
    <name evidence="1" type="ORF">PSAL_018100</name>
</gene>
<protein>
    <recommendedName>
        <fullName evidence="3">NMT1/THI5 like protein</fullName>
    </recommendedName>
</protein>
<evidence type="ECO:0000313" key="1">
    <source>
        <dbReference type="EMBL" id="QPM90571.1"/>
    </source>
</evidence>
<proteinExistence type="predicted"/>
<dbReference type="KEGG" id="palw:PSAL_018100"/>
<evidence type="ECO:0008006" key="3">
    <source>
        <dbReference type="Google" id="ProtNLM"/>
    </source>
</evidence>
<accession>A0A418SLE1</accession>
<name>A0A418SLE1_9RHOB</name>
<dbReference type="OrthoDB" id="9776669at2"/>
<dbReference type="PANTHER" id="PTHR42941">
    <property type="entry name" value="SLL1037 PROTEIN"/>
    <property type="match status" value="1"/>
</dbReference>
<dbReference type="InterPro" id="IPR011852">
    <property type="entry name" value="TRAP_TAXI"/>
</dbReference>
<dbReference type="Gene3D" id="3.40.190.10">
    <property type="entry name" value="Periplasmic binding protein-like II"/>
    <property type="match status" value="2"/>
</dbReference>
<sequence length="331" mass="34566">MKHLVNALPGLSAAAFAAILPLSAFAQTEVIIGARESGSNDYVVGAAVAATISEDSGMTGKVLTASGAGVWMPMMDYGEVDLGVTSHYEGWLGSKGQGAFNSAHDIRAVVVGGGINVGLFVLNDSPVESRADVAGLRMAAEFSGSPAVGDYALGEIANAGYGWDDVQAVPRASLYASLREDVAEGRLDVFYASVGSGITGEIDSTVGMRFLGLDTSPEALAKMREVYPALISEVPAGPPGIREPMSLAYLATYVVASAKVSDDTVYAVTKAMFEKNDSFRAINKSLGGWDKAKFASADVVIPYHDGAVRYFKEAGVWTDAMQAQQDALLAE</sequence>
<dbReference type="NCBIfam" id="TIGR02122">
    <property type="entry name" value="TRAP_TAXI"/>
    <property type="match status" value="1"/>
</dbReference>
<dbReference type="EMBL" id="CP060436">
    <property type="protein sequence ID" value="QPM90571.1"/>
    <property type="molecule type" value="Genomic_DNA"/>
</dbReference>
<dbReference type="SUPFAM" id="SSF53850">
    <property type="entry name" value="Periplasmic binding protein-like II"/>
    <property type="match status" value="1"/>
</dbReference>
<keyword evidence="2" id="KW-1185">Reference proteome</keyword>
<dbReference type="Pfam" id="PF16868">
    <property type="entry name" value="NMT1_3"/>
    <property type="match status" value="1"/>
</dbReference>
<dbReference type="Proteomes" id="UP000283786">
    <property type="component" value="Chromosome"/>
</dbReference>
<dbReference type="PANTHER" id="PTHR42941:SF1">
    <property type="entry name" value="SLL1037 PROTEIN"/>
    <property type="match status" value="1"/>
</dbReference>
<organism evidence="1 2">
    <name type="scientific">Pseudooceanicola algae</name>
    <dbReference type="NCBI Taxonomy" id="1537215"/>
    <lineage>
        <taxon>Bacteria</taxon>
        <taxon>Pseudomonadati</taxon>
        <taxon>Pseudomonadota</taxon>
        <taxon>Alphaproteobacteria</taxon>
        <taxon>Rhodobacterales</taxon>
        <taxon>Paracoccaceae</taxon>
        <taxon>Pseudooceanicola</taxon>
    </lineage>
</organism>